<evidence type="ECO:0000313" key="1">
    <source>
        <dbReference type="EMBL" id="KAI5067363.1"/>
    </source>
</evidence>
<dbReference type="OrthoDB" id="1917254at2759"/>
<dbReference type="AlphaFoldDB" id="A0A9D4UG82"/>
<sequence>MDTCMRNLSFVHHITALSPLESRADSIEKARCRAGLQLDSCEEEVVCPKPRKMALSCCAPEFIKPLYQWQSTPRLPECEAGFEILEIFLNRGGCADGDYFSFGCSPPYCSPPARTSNPIVHDIQFRNAQKFRSPVAFVKSKAVAVPSFSASPSVRIEGFECPRAES</sequence>
<organism evidence="1 2">
    <name type="scientific">Adiantum capillus-veneris</name>
    <name type="common">Maidenhair fern</name>
    <dbReference type="NCBI Taxonomy" id="13818"/>
    <lineage>
        <taxon>Eukaryota</taxon>
        <taxon>Viridiplantae</taxon>
        <taxon>Streptophyta</taxon>
        <taxon>Embryophyta</taxon>
        <taxon>Tracheophyta</taxon>
        <taxon>Polypodiopsida</taxon>
        <taxon>Polypodiidae</taxon>
        <taxon>Polypodiales</taxon>
        <taxon>Pteridineae</taxon>
        <taxon>Pteridaceae</taxon>
        <taxon>Vittarioideae</taxon>
        <taxon>Adiantum</taxon>
    </lineage>
</organism>
<protein>
    <submittedName>
        <fullName evidence="1">Uncharacterized protein</fullName>
    </submittedName>
</protein>
<gene>
    <name evidence="1" type="ORF">GOP47_0017891</name>
</gene>
<name>A0A9D4UG82_ADICA</name>
<evidence type="ECO:0000313" key="2">
    <source>
        <dbReference type="Proteomes" id="UP000886520"/>
    </source>
</evidence>
<dbReference type="Proteomes" id="UP000886520">
    <property type="component" value="Chromosome 17"/>
</dbReference>
<dbReference type="EMBL" id="JABFUD020000017">
    <property type="protein sequence ID" value="KAI5067363.1"/>
    <property type="molecule type" value="Genomic_DNA"/>
</dbReference>
<dbReference type="PANTHER" id="PTHR33384:SF1">
    <property type="entry name" value="EXPRESSED PROTEIN"/>
    <property type="match status" value="1"/>
</dbReference>
<proteinExistence type="predicted"/>
<dbReference type="PANTHER" id="PTHR33384">
    <property type="entry name" value="EXPRESSED PROTEIN"/>
    <property type="match status" value="1"/>
</dbReference>
<keyword evidence="2" id="KW-1185">Reference proteome</keyword>
<reference evidence="1" key="1">
    <citation type="submission" date="2021-01" db="EMBL/GenBank/DDBJ databases">
        <title>Adiantum capillus-veneris genome.</title>
        <authorList>
            <person name="Fang Y."/>
            <person name="Liao Q."/>
        </authorList>
    </citation>
    <scope>NUCLEOTIDE SEQUENCE</scope>
    <source>
        <strain evidence="1">H3</strain>
        <tissue evidence="1">Leaf</tissue>
    </source>
</reference>
<comment type="caution">
    <text evidence="1">The sequence shown here is derived from an EMBL/GenBank/DDBJ whole genome shotgun (WGS) entry which is preliminary data.</text>
</comment>
<accession>A0A9D4UG82</accession>